<reference evidence="4" key="1">
    <citation type="submission" date="2016-10" db="EMBL/GenBank/DDBJ databases">
        <authorList>
            <person name="Wibberg D."/>
        </authorList>
    </citation>
    <scope>NUCLEOTIDE SEQUENCE [LARGE SCALE GENOMIC DNA]</scope>
</reference>
<keyword evidence="1" id="KW-0732">Signal</keyword>
<dbReference type="PROSITE" id="PS51257">
    <property type="entry name" value="PROKAR_LIPOPROTEIN"/>
    <property type="match status" value="1"/>
</dbReference>
<protein>
    <submittedName>
        <fullName evidence="2">Uncharacterized protein</fullName>
    </submittedName>
</protein>
<evidence type="ECO:0000313" key="5">
    <source>
        <dbReference type="Proteomes" id="UP000198939"/>
    </source>
</evidence>
<reference evidence="3 5" key="3">
    <citation type="submission" date="2016-10" db="EMBL/GenBank/DDBJ databases">
        <authorList>
            <person name="Varghese N."/>
            <person name="Submissions S."/>
        </authorList>
    </citation>
    <scope>NUCLEOTIDE SEQUENCE [LARGE SCALE GENOMIC DNA]</scope>
    <source>
        <strain evidence="3 5">CGMCC 1.7071</strain>
    </source>
</reference>
<evidence type="ECO:0000313" key="2">
    <source>
        <dbReference type="EMBL" id="SEI18664.1"/>
    </source>
</evidence>
<evidence type="ECO:0000256" key="1">
    <source>
        <dbReference type="SAM" id="SignalP"/>
    </source>
</evidence>
<gene>
    <name evidence="2" type="ORF">RTCCBAU85039_5961</name>
    <name evidence="3" type="ORF">SAMN05216228_104149</name>
</gene>
<feature type="chain" id="PRO_5030029911" evidence="1">
    <location>
        <begin position="18"/>
        <end position="88"/>
    </location>
</feature>
<dbReference type="AlphaFoldDB" id="A0A1H8VDX3"/>
<dbReference type="RefSeq" id="WP_370874334.1">
    <property type="nucleotide sequence ID" value="NZ_FNXB01000052.1"/>
</dbReference>
<dbReference type="STRING" id="501024.RTCCBAU85039_5961"/>
<dbReference type="EMBL" id="FNXB01000052">
    <property type="protein sequence ID" value="SEI18664.1"/>
    <property type="molecule type" value="Genomic_DNA"/>
</dbReference>
<name>A0A1H8VDX3_9HYPH</name>
<evidence type="ECO:0000313" key="3">
    <source>
        <dbReference type="EMBL" id="SEP13434.1"/>
    </source>
</evidence>
<accession>A0A1H8VDX3</accession>
<organism evidence="2 4">
    <name type="scientific">Rhizobium tibeticum</name>
    <dbReference type="NCBI Taxonomy" id="501024"/>
    <lineage>
        <taxon>Bacteria</taxon>
        <taxon>Pseudomonadati</taxon>
        <taxon>Pseudomonadota</taxon>
        <taxon>Alphaproteobacteria</taxon>
        <taxon>Hyphomicrobiales</taxon>
        <taxon>Rhizobiaceae</taxon>
        <taxon>Rhizobium/Agrobacterium group</taxon>
        <taxon>Rhizobium</taxon>
    </lineage>
</organism>
<evidence type="ECO:0000313" key="4">
    <source>
        <dbReference type="Proteomes" id="UP000183063"/>
    </source>
</evidence>
<feature type="signal peptide" evidence="1">
    <location>
        <begin position="1"/>
        <end position="17"/>
    </location>
</feature>
<reference evidence="2" key="2">
    <citation type="submission" date="2016-10" db="EMBL/GenBank/DDBJ databases">
        <authorList>
            <person name="de Groot N.N."/>
        </authorList>
    </citation>
    <scope>NUCLEOTIDE SEQUENCE [LARGE SCALE GENOMIC DNA]</scope>
    <source>
        <strain evidence="2">CCBAU85039</strain>
    </source>
</reference>
<proteinExistence type="predicted"/>
<dbReference type="Proteomes" id="UP000198939">
    <property type="component" value="Unassembled WGS sequence"/>
</dbReference>
<dbReference type="EMBL" id="FOCV01000041">
    <property type="protein sequence ID" value="SEP13434.1"/>
    <property type="molecule type" value="Genomic_DNA"/>
</dbReference>
<sequence length="88" mass="9670">MRIIPMIASATLAIALAACTTSTTEIQPLPGSLTYGGRVVHSPYRPGTVIKNTFLGQFGYRVNERYVVQPDGTLKLTYQNAGQDYYIE</sequence>
<dbReference type="Proteomes" id="UP000183063">
    <property type="component" value="Unassembled WGS sequence"/>
</dbReference>
<keyword evidence="5" id="KW-1185">Reference proteome</keyword>